<protein>
    <submittedName>
        <fullName evidence="2">Uncharacterized protein</fullName>
    </submittedName>
</protein>
<dbReference type="Proteomes" id="UP000799118">
    <property type="component" value="Unassembled WGS sequence"/>
</dbReference>
<organism evidence="2 3">
    <name type="scientific">Gymnopus androsaceus JB14</name>
    <dbReference type="NCBI Taxonomy" id="1447944"/>
    <lineage>
        <taxon>Eukaryota</taxon>
        <taxon>Fungi</taxon>
        <taxon>Dikarya</taxon>
        <taxon>Basidiomycota</taxon>
        <taxon>Agaricomycotina</taxon>
        <taxon>Agaricomycetes</taxon>
        <taxon>Agaricomycetidae</taxon>
        <taxon>Agaricales</taxon>
        <taxon>Marasmiineae</taxon>
        <taxon>Omphalotaceae</taxon>
        <taxon>Gymnopus</taxon>
    </lineage>
</organism>
<dbReference type="AlphaFoldDB" id="A0A6A4HY65"/>
<feature type="compositionally biased region" description="Polar residues" evidence="1">
    <location>
        <begin position="247"/>
        <end position="256"/>
    </location>
</feature>
<dbReference type="EMBL" id="ML769430">
    <property type="protein sequence ID" value="KAE9402971.1"/>
    <property type="molecule type" value="Genomic_DNA"/>
</dbReference>
<gene>
    <name evidence="2" type="ORF">BT96DRAFT_1017357</name>
</gene>
<name>A0A6A4HY65_9AGAR</name>
<evidence type="ECO:0000256" key="1">
    <source>
        <dbReference type="SAM" id="MobiDB-lite"/>
    </source>
</evidence>
<feature type="region of interest" description="Disordered" evidence="1">
    <location>
        <begin position="217"/>
        <end position="256"/>
    </location>
</feature>
<sequence>MACTCVSCMLGDSKKNLELSPTDGESFYRYRAPRFINEYAMGPYPSTSMAVASVLDSKENYLDPHSHMHLHHTLVYPQTFHYYHPGWYSSSPTTSANVPQWQMNHAFVSGTYHPTPRPVLMASATRSNGVTTNLDGNLDSSSKSMYLSGTAGPEEYSVNTFRHQSPMIVSTRNTTRMVDDIYYVQKAQERIKAQQPLRYPRLEDLEYARWEQQSGFQAPIDRQQEENNSFPLPPSPSMLVSDLDMFTPQSSSQKKR</sequence>
<accession>A0A6A4HY65</accession>
<proteinExistence type="predicted"/>
<keyword evidence="3" id="KW-1185">Reference proteome</keyword>
<reference evidence="2" key="1">
    <citation type="journal article" date="2019" name="Environ. Microbiol.">
        <title>Fungal ecological strategies reflected in gene transcription - a case study of two litter decomposers.</title>
        <authorList>
            <person name="Barbi F."/>
            <person name="Kohler A."/>
            <person name="Barry K."/>
            <person name="Baskaran P."/>
            <person name="Daum C."/>
            <person name="Fauchery L."/>
            <person name="Ihrmark K."/>
            <person name="Kuo A."/>
            <person name="LaButti K."/>
            <person name="Lipzen A."/>
            <person name="Morin E."/>
            <person name="Grigoriev I.V."/>
            <person name="Henrissat B."/>
            <person name="Lindahl B."/>
            <person name="Martin F."/>
        </authorList>
    </citation>
    <scope>NUCLEOTIDE SEQUENCE</scope>
    <source>
        <strain evidence="2">JB14</strain>
    </source>
</reference>
<evidence type="ECO:0000313" key="3">
    <source>
        <dbReference type="Proteomes" id="UP000799118"/>
    </source>
</evidence>
<evidence type="ECO:0000313" key="2">
    <source>
        <dbReference type="EMBL" id="KAE9402971.1"/>
    </source>
</evidence>